<evidence type="ECO:0000256" key="6">
    <source>
        <dbReference type="ARBA" id="ARBA00022777"/>
    </source>
</evidence>
<dbReference type="InterPro" id="IPR036095">
    <property type="entry name" value="PTS_EIIB-like_sf"/>
</dbReference>
<accession>A0A7X0X4B9</accession>
<evidence type="ECO:0000313" key="11">
    <source>
        <dbReference type="Proteomes" id="UP000033536"/>
    </source>
</evidence>
<dbReference type="PANTHER" id="PTHR34581">
    <property type="entry name" value="PTS SYSTEM N,N'-DIACETYLCHITOBIOSE-SPECIFIC EIIB COMPONENT"/>
    <property type="match status" value="1"/>
</dbReference>
<dbReference type="GO" id="GO:0008982">
    <property type="term" value="F:protein-N(PI)-phosphohistidine-sugar phosphotransferase activity"/>
    <property type="evidence" value="ECO:0007669"/>
    <property type="project" value="InterPro"/>
</dbReference>
<keyword evidence="6" id="KW-0418">Kinase</keyword>
<dbReference type="Proteomes" id="UP000033536">
    <property type="component" value="Unassembled WGS sequence"/>
</dbReference>
<evidence type="ECO:0000256" key="3">
    <source>
        <dbReference type="ARBA" id="ARBA00022597"/>
    </source>
</evidence>
<keyword evidence="5" id="KW-0598">Phosphotransferase system</keyword>
<dbReference type="InterPro" id="IPR003501">
    <property type="entry name" value="PTS_EIIB_2/3"/>
</dbReference>
<keyword evidence="3" id="KW-0762">Sugar transport</keyword>
<keyword evidence="11" id="KW-1185">Reference proteome</keyword>
<gene>
    <name evidence="10" type="ORF">HB897_14225</name>
    <name evidence="9" type="ORF">UQ68_00700</name>
</gene>
<proteinExistence type="predicted"/>
<name>A0A7X0X4B9_LISSE</name>
<keyword evidence="4" id="KW-0808">Transferase</keyword>
<protein>
    <submittedName>
        <fullName evidence="10">Transcription antiterminator</fullName>
    </submittedName>
</protein>
<feature type="modified residue" description="Phosphocysteine; by EIIA" evidence="7">
    <location>
        <position position="7"/>
    </location>
</feature>
<evidence type="ECO:0000259" key="8">
    <source>
        <dbReference type="PROSITE" id="PS51100"/>
    </source>
</evidence>
<evidence type="ECO:0000256" key="1">
    <source>
        <dbReference type="ARBA" id="ARBA00022448"/>
    </source>
</evidence>
<sequence length="98" mass="11073">MKISLFCNAGMSTSLVASKLKKAYLERGITYDIEAYDFSALQEEADETDVIILGPQIAWAFDDVKNDYPDKKVIQLTMVEFGSMDGEKVLERVEKELN</sequence>
<dbReference type="Pfam" id="PF02302">
    <property type="entry name" value="PTS_IIB"/>
    <property type="match status" value="1"/>
</dbReference>
<dbReference type="AlphaFoldDB" id="A0A7X0X4B9"/>
<organism evidence="10 12">
    <name type="scientific">Listeria seeligeri</name>
    <dbReference type="NCBI Taxonomy" id="1640"/>
    <lineage>
        <taxon>Bacteria</taxon>
        <taxon>Bacillati</taxon>
        <taxon>Bacillota</taxon>
        <taxon>Bacilli</taxon>
        <taxon>Bacillales</taxon>
        <taxon>Listeriaceae</taxon>
        <taxon>Listeria</taxon>
    </lineage>
</organism>
<dbReference type="InterPro" id="IPR013012">
    <property type="entry name" value="PTS_EIIB_3"/>
</dbReference>
<evidence type="ECO:0000313" key="10">
    <source>
        <dbReference type="EMBL" id="MBC1487386.1"/>
    </source>
</evidence>
<reference evidence="10 12" key="2">
    <citation type="submission" date="2020-03" db="EMBL/GenBank/DDBJ databases">
        <title>Soil Listeria distribution.</title>
        <authorList>
            <person name="Liao J."/>
            <person name="Wiedmann M."/>
        </authorList>
    </citation>
    <scope>NUCLEOTIDE SEQUENCE [LARGE SCALE GENOMIC DNA]</scope>
    <source>
        <strain evidence="10 12">FSL L7-1560</strain>
    </source>
</reference>
<dbReference type="EMBL" id="JAARRG010000017">
    <property type="protein sequence ID" value="MBC1487386.1"/>
    <property type="molecule type" value="Genomic_DNA"/>
</dbReference>
<reference evidence="9 11" key="1">
    <citation type="submission" date="2015-02" db="EMBL/GenBank/DDBJ databases">
        <title>Sequencing of Listeria spp. dairy environmental strains.</title>
        <authorList>
            <person name="Muhterem-Uyar M."/>
            <person name="Wagner M."/>
            <person name="Schmitz-Esser S."/>
            <person name="Stessl B."/>
        </authorList>
    </citation>
    <scope>NUCLEOTIDE SEQUENCE [LARGE SCALE GENOMIC DNA]</scope>
    <source>
        <strain evidence="9 11">7KSM</strain>
    </source>
</reference>
<evidence type="ECO:0000256" key="4">
    <source>
        <dbReference type="ARBA" id="ARBA00022679"/>
    </source>
</evidence>
<dbReference type="PANTHER" id="PTHR34581:SF2">
    <property type="entry name" value="PTS SYSTEM N,N'-DIACETYLCHITOBIOSE-SPECIFIC EIIB COMPONENT"/>
    <property type="match status" value="1"/>
</dbReference>
<dbReference type="EMBL" id="JYOM01000001">
    <property type="protein sequence ID" value="KKD50389.1"/>
    <property type="molecule type" value="Genomic_DNA"/>
</dbReference>
<keyword evidence="2" id="KW-0597">Phosphoprotein</keyword>
<dbReference type="GO" id="GO:0016301">
    <property type="term" value="F:kinase activity"/>
    <property type="evidence" value="ECO:0007669"/>
    <property type="project" value="UniProtKB-KW"/>
</dbReference>
<dbReference type="GO" id="GO:0009401">
    <property type="term" value="P:phosphoenolpyruvate-dependent sugar phosphotransferase system"/>
    <property type="evidence" value="ECO:0007669"/>
    <property type="project" value="UniProtKB-KW"/>
</dbReference>
<dbReference type="Gene3D" id="3.40.50.2300">
    <property type="match status" value="1"/>
</dbReference>
<keyword evidence="1" id="KW-0813">Transport</keyword>
<dbReference type="SUPFAM" id="SSF52794">
    <property type="entry name" value="PTS system IIB component-like"/>
    <property type="match status" value="1"/>
</dbReference>
<dbReference type="RefSeq" id="WP_003721020.1">
    <property type="nucleotide sequence ID" value="NZ_CP034772.1"/>
</dbReference>
<dbReference type="Proteomes" id="UP000523362">
    <property type="component" value="Unassembled WGS sequence"/>
</dbReference>
<evidence type="ECO:0000313" key="9">
    <source>
        <dbReference type="EMBL" id="KKD50389.1"/>
    </source>
</evidence>
<dbReference type="InterPro" id="IPR051819">
    <property type="entry name" value="PTS_sugar-specific_EIIB"/>
</dbReference>
<evidence type="ECO:0000256" key="5">
    <source>
        <dbReference type="ARBA" id="ARBA00022683"/>
    </source>
</evidence>
<dbReference type="PROSITE" id="PS51100">
    <property type="entry name" value="PTS_EIIB_TYPE_3"/>
    <property type="match status" value="1"/>
</dbReference>
<feature type="domain" description="PTS EIIB type-3" evidence="8">
    <location>
        <begin position="1"/>
        <end position="98"/>
    </location>
</feature>
<evidence type="ECO:0000256" key="2">
    <source>
        <dbReference type="ARBA" id="ARBA00022553"/>
    </source>
</evidence>
<comment type="caution">
    <text evidence="10">The sequence shown here is derived from an EMBL/GenBank/DDBJ whole genome shotgun (WGS) entry which is preliminary data.</text>
</comment>
<evidence type="ECO:0000256" key="7">
    <source>
        <dbReference type="PROSITE-ProRule" id="PRU00423"/>
    </source>
</evidence>
<evidence type="ECO:0000313" key="12">
    <source>
        <dbReference type="Proteomes" id="UP000523362"/>
    </source>
</evidence>